<organism evidence="1 2">
    <name type="scientific">Thelohanellus kitauei</name>
    <name type="common">Myxosporean</name>
    <dbReference type="NCBI Taxonomy" id="669202"/>
    <lineage>
        <taxon>Eukaryota</taxon>
        <taxon>Metazoa</taxon>
        <taxon>Cnidaria</taxon>
        <taxon>Myxozoa</taxon>
        <taxon>Myxosporea</taxon>
        <taxon>Bivalvulida</taxon>
        <taxon>Platysporina</taxon>
        <taxon>Myxobolidae</taxon>
        <taxon>Thelohanellus</taxon>
    </lineage>
</organism>
<sequence>MSEMIFKETTLPEKFFFNRKLWNEIRHHITYRIFLRTLFSKTGGLNFVKFYLQNFDRLYSEFLAKNDLREFFFRLTLQFARSKVQFIHLAENGVFCKILHFFSCNLKRFGFGKGKSISPVLKKIRSEELDRIIGISTHFCQILYFPVKNIDQSLKLESELQRTAVSFVKLCTDFDVMEPVTLRDTYYEHEIPQNKVSGVTCEFHYLFAPYAIILLKFDDIANMIISEFVKVFKNNMEIFTKNLSTKQAVDNLLTLSDIEKKPFSIFNSSQRLFFDFLTDCVVKRKLSHELKINDFRRSSVLDVDITSCHNFIIFGDEF</sequence>
<dbReference type="EMBL" id="JWZT01000244">
    <property type="protein sequence ID" value="KII74809.1"/>
    <property type="molecule type" value="Genomic_DNA"/>
</dbReference>
<evidence type="ECO:0000313" key="1">
    <source>
        <dbReference type="EMBL" id="KII74809.1"/>
    </source>
</evidence>
<accession>A0A0C2JAE5</accession>
<dbReference type="AlphaFoldDB" id="A0A0C2JAE5"/>
<comment type="caution">
    <text evidence="1">The sequence shown here is derived from an EMBL/GenBank/DDBJ whole genome shotgun (WGS) entry which is preliminary data.</text>
</comment>
<name>A0A0C2JAE5_THEKT</name>
<reference evidence="1 2" key="1">
    <citation type="journal article" date="2014" name="Genome Biol. Evol.">
        <title>The genome of the myxosporean Thelohanellus kitauei shows adaptations to nutrient acquisition within its fish host.</title>
        <authorList>
            <person name="Yang Y."/>
            <person name="Xiong J."/>
            <person name="Zhou Z."/>
            <person name="Huo F."/>
            <person name="Miao W."/>
            <person name="Ran C."/>
            <person name="Liu Y."/>
            <person name="Zhang J."/>
            <person name="Feng J."/>
            <person name="Wang M."/>
            <person name="Wang M."/>
            <person name="Wang L."/>
            <person name="Yao B."/>
        </authorList>
    </citation>
    <scope>NUCLEOTIDE SEQUENCE [LARGE SCALE GENOMIC DNA]</scope>
    <source>
        <strain evidence="1">Wuqing</strain>
    </source>
</reference>
<proteinExistence type="predicted"/>
<evidence type="ECO:0000313" key="2">
    <source>
        <dbReference type="Proteomes" id="UP000031668"/>
    </source>
</evidence>
<gene>
    <name evidence="1" type="ORF">RF11_04912</name>
</gene>
<protein>
    <submittedName>
        <fullName evidence="1">Uncharacterized protein</fullName>
    </submittedName>
</protein>
<keyword evidence="2" id="KW-1185">Reference proteome</keyword>
<dbReference type="Proteomes" id="UP000031668">
    <property type="component" value="Unassembled WGS sequence"/>
</dbReference>